<reference evidence="3 4" key="1">
    <citation type="submission" date="2024-10" db="EMBL/GenBank/DDBJ databases">
        <title>Updated reference genomes for cyclostephanoid diatoms.</title>
        <authorList>
            <person name="Roberts W.R."/>
            <person name="Alverson A.J."/>
        </authorList>
    </citation>
    <scope>NUCLEOTIDE SEQUENCE [LARGE SCALE GENOMIC DNA]</scope>
    <source>
        <strain evidence="3 4">AJA276-08</strain>
    </source>
</reference>
<dbReference type="Pfam" id="PF13532">
    <property type="entry name" value="2OG-FeII_Oxy_2"/>
    <property type="match status" value="1"/>
</dbReference>
<evidence type="ECO:0000313" key="3">
    <source>
        <dbReference type="EMBL" id="KAL3805513.1"/>
    </source>
</evidence>
<organism evidence="3 4">
    <name type="scientific">Stephanodiscus triporus</name>
    <dbReference type="NCBI Taxonomy" id="2934178"/>
    <lineage>
        <taxon>Eukaryota</taxon>
        <taxon>Sar</taxon>
        <taxon>Stramenopiles</taxon>
        <taxon>Ochrophyta</taxon>
        <taxon>Bacillariophyta</taxon>
        <taxon>Coscinodiscophyceae</taxon>
        <taxon>Thalassiosirophycidae</taxon>
        <taxon>Stephanodiscales</taxon>
        <taxon>Stephanodiscaceae</taxon>
        <taxon>Stephanodiscus</taxon>
    </lineage>
</organism>
<dbReference type="Proteomes" id="UP001530315">
    <property type="component" value="Unassembled WGS sequence"/>
</dbReference>
<gene>
    <name evidence="3" type="ORF">ACHAW5_011184</name>
</gene>
<accession>A0ABD3QZ64</accession>
<dbReference type="EMBL" id="JALLAZ020000029">
    <property type="protein sequence ID" value="KAL3805513.1"/>
    <property type="molecule type" value="Genomic_DNA"/>
</dbReference>
<feature type="region of interest" description="Disordered" evidence="1">
    <location>
        <begin position="42"/>
        <end position="105"/>
    </location>
</feature>
<keyword evidence="4" id="KW-1185">Reference proteome</keyword>
<sequence>MKSIKSAGVASSSVVVAAAKISGSAADDDALKGFEIERIEEHDSGSFSGHRSSMERRGNGGRQSTLVGFWQRKGDKRSRDSSPTTSAPRNIVPRLRPPSSNNPPWENISLPNGPMLLLRGCVGGLNPSERRSTREALASLPDWKDDVKFKIYGKECQMRRRICQYSKGGGISYSYSGLKRMDAPEFPQILHDVKCRVEDLIRDYILDMTKDGQVSLKNLSIHSEFVELLNSMKSDTVEKNVYNYCLCNHYRNGEEYMGYHADDEVSLDPHSPIASVSFGITRNFDIRARKKKSDAGRPRLARVALGDGDLLLMFPPMQGNYEHSIPVEKRAAGERINLTFRRIITT</sequence>
<name>A0ABD3QZ64_9STRA</name>
<feature type="domain" description="Fe2OG dioxygenase" evidence="2">
    <location>
        <begin position="241"/>
        <end position="344"/>
    </location>
</feature>
<dbReference type="InterPro" id="IPR037151">
    <property type="entry name" value="AlkB-like_sf"/>
</dbReference>
<dbReference type="InterPro" id="IPR005123">
    <property type="entry name" value="Oxoglu/Fe-dep_dioxygenase_dom"/>
</dbReference>
<dbReference type="Gene3D" id="2.60.120.590">
    <property type="entry name" value="Alpha-ketoglutarate-dependent dioxygenase AlkB-like"/>
    <property type="match status" value="1"/>
</dbReference>
<dbReference type="PANTHER" id="PTHR31212">
    <property type="entry name" value="ALPHA-KETOGLUTARATE-DEPENDENT DIOXYGENASE ALKB HOMOLOG 3"/>
    <property type="match status" value="1"/>
</dbReference>
<dbReference type="SUPFAM" id="SSF51197">
    <property type="entry name" value="Clavaminate synthase-like"/>
    <property type="match status" value="1"/>
</dbReference>
<feature type="compositionally biased region" description="Low complexity" evidence="1">
    <location>
        <begin position="93"/>
        <end position="104"/>
    </location>
</feature>
<dbReference type="InterPro" id="IPR027450">
    <property type="entry name" value="AlkB-like"/>
</dbReference>
<evidence type="ECO:0000256" key="1">
    <source>
        <dbReference type="SAM" id="MobiDB-lite"/>
    </source>
</evidence>
<protein>
    <recommendedName>
        <fullName evidence="2">Fe2OG dioxygenase domain-containing protein</fullName>
    </recommendedName>
</protein>
<dbReference type="PANTHER" id="PTHR31212:SF4">
    <property type="entry name" value="ALPHA-KETOGLUTARATE-DEPENDENT DIOXYGENASE ALKB HOMOLOG 3"/>
    <property type="match status" value="1"/>
</dbReference>
<evidence type="ECO:0000313" key="4">
    <source>
        <dbReference type="Proteomes" id="UP001530315"/>
    </source>
</evidence>
<dbReference type="AlphaFoldDB" id="A0ABD3QZ64"/>
<comment type="caution">
    <text evidence="3">The sequence shown here is derived from an EMBL/GenBank/DDBJ whole genome shotgun (WGS) entry which is preliminary data.</text>
</comment>
<dbReference type="InterPro" id="IPR032854">
    <property type="entry name" value="ALKBH3"/>
</dbReference>
<proteinExistence type="predicted"/>
<evidence type="ECO:0000259" key="2">
    <source>
        <dbReference type="PROSITE" id="PS51471"/>
    </source>
</evidence>
<dbReference type="PROSITE" id="PS51471">
    <property type="entry name" value="FE2OG_OXY"/>
    <property type="match status" value="1"/>
</dbReference>